<dbReference type="Proteomes" id="UP000036403">
    <property type="component" value="Unassembled WGS sequence"/>
</dbReference>
<dbReference type="AlphaFoldDB" id="A0A0J7JXP1"/>
<reference evidence="2 3" key="1">
    <citation type="submission" date="2015-04" db="EMBL/GenBank/DDBJ databases">
        <title>Lasius niger genome sequencing.</title>
        <authorList>
            <person name="Konorov E.A."/>
            <person name="Nikitin M.A."/>
            <person name="Kirill M.V."/>
            <person name="Chang P."/>
        </authorList>
    </citation>
    <scope>NUCLEOTIDE SEQUENCE [LARGE SCALE GENOMIC DNA]</scope>
    <source>
        <tissue evidence="2">Whole</tissue>
    </source>
</reference>
<accession>A0A0J7JXP1</accession>
<evidence type="ECO:0000313" key="3">
    <source>
        <dbReference type="Proteomes" id="UP000036403"/>
    </source>
</evidence>
<keyword evidence="1" id="KW-0812">Transmembrane</keyword>
<keyword evidence="3" id="KW-1185">Reference proteome</keyword>
<proteinExistence type="predicted"/>
<comment type="caution">
    <text evidence="2">The sequence shown here is derived from an EMBL/GenBank/DDBJ whole genome shotgun (WGS) entry which is preliminary data.</text>
</comment>
<dbReference type="EMBL" id="LBMM01022896">
    <property type="protein sequence ID" value="KMQ82819.1"/>
    <property type="molecule type" value="Genomic_DNA"/>
</dbReference>
<sequence length="243" mass="27171">MTSLYYNVMQQKCELERQVITNALSFATLQPDEFAYRHMKGPGYMAVTTGEVTHVIKCIPVDVMIRKTEEENAAMNYRQCIASKKLRSSLHLNRNGIYSEKDLEKLRDHIMFPAEKPALLNIVARGLTGHCIDTNAVSMYNLLDEATLNKIAENAASKVWNGFVTFGSATAGMFGIMVVIRIIKLVIDTAIHGYALHTVYRWTPEEPPALPTEPPVLIEIPKPNENARSTIESATISFPLDTT</sequence>
<dbReference type="Pfam" id="PF24664">
    <property type="entry name" value="Monjiviricetes_fusion"/>
    <property type="match status" value="2"/>
</dbReference>
<keyword evidence="1" id="KW-0472">Membrane</keyword>
<protein>
    <submittedName>
        <fullName evidence="2">Uncharacterized protein</fullName>
    </submittedName>
</protein>
<organism evidence="2 3">
    <name type="scientific">Lasius niger</name>
    <name type="common">Black garden ant</name>
    <dbReference type="NCBI Taxonomy" id="67767"/>
    <lineage>
        <taxon>Eukaryota</taxon>
        <taxon>Metazoa</taxon>
        <taxon>Ecdysozoa</taxon>
        <taxon>Arthropoda</taxon>
        <taxon>Hexapoda</taxon>
        <taxon>Insecta</taxon>
        <taxon>Pterygota</taxon>
        <taxon>Neoptera</taxon>
        <taxon>Endopterygota</taxon>
        <taxon>Hymenoptera</taxon>
        <taxon>Apocrita</taxon>
        <taxon>Aculeata</taxon>
        <taxon>Formicoidea</taxon>
        <taxon>Formicidae</taxon>
        <taxon>Formicinae</taxon>
        <taxon>Lasius</taxon>
        <taxon>Lasius</taxon>
    </lineage>
</organism>
<evidence type="ECO:0000313" key="2">
    <source>
        <dbReference type="EMBL" id="KMQ82819.1"/>
    </source>
</evidence>
<dbReference type="OrthoDB" id="7699978at2759"/>
<dbReference type="PaxDb" id="67767-A0A0J7JXP1"/>
<keyword evidence="1" id="KW-1133">Transmembrane helix</keyword>
<feature type="transmembrane region" description="Helical" evidence="1">
    <location>
        <begin position="159"/>
        <end position="180"/>
    </location>
</feature>
<name>A0A0J7JXP1_LASNI</name>
<gene>
    <name evidence="2" type="ORF">RF55_21767</name>
</gene>
<evidence type="ECO:0000256" key="1">
    <source>
        <dbReference type="SAM" id="Phobius"/>
    </source>
</evidence>